<dbReference type="Proteomes" id="UP001054945">
    <property type="component" value="Unassembled WGS sequence"/>
</dbReference>
<keyword evidence="2" id="KW-1185">Reference proteome</keyword>
<comment type="caution">
    <text evidence="1">The sequence shown here is derived from an EMBL/GenBank/DDBJ whole genome shotgun (WGS) entry which is preliminary data.</text>
</comment>
<protein>
    <submittedName>
        <fullName evidence="1">Uncharacterized protein</fullName>
    </submittedName>
</protein>
<evidence type="ECO:0000313" key="1">
    <source>
        <dbReference type="EMBL" id="GIY24697.1"/>
    </source>
</evidence>
<evidence type="ECO:0000313" key="2">
    <source>
        <dbReference type="Proteomes" id="UP001054945"/>
    </source>
</evidence>
<dbReference type="AlphaFoldDB" id="A0AAV4RTI1"/>
<dbReference type="EMBL" id="BPLR01008440">
    <property type="protein sequence ID" value="GIY24697.1"/>
    <property type="molecule type" value="Genomic_DNA"/>
</dbReference>
<accession>A0AAV4RTI1</accession>
<gene>
    <name evidence="1" type="ORF">CEXT_142881</name>
</gene>
<sequence>MPRKVFLFGAKFEESILRNFPIFELSITAFTFSVSATDVLERNLVCAQLLRKFAAQMVKHREGIRADVRQQQAPRVQEGSAANPIREVCRSSLLQVHLKAGVAEAFQYRMEIMRLNNKLNGKKRTHQQNVLTKHIADLLQNAAETAIQPSRVSDQCRKAALVTIYISFGSGGATAAPPHARLNPLKVAEQCALTSNAS</sequence>
<name>A0AAV4RTI1_CAEEX</name>
<reference evidence="1 2" key="1">
    <citation type="submission" date="2021-06" db="EMBL/GenBank/DDBJ databases">
        <title>Caerostris extrusa draft genome.</title>
        <authorList>
            <person name="Kono N."/>
            <person name="Arakawa K."/>
        </authorList>
    </citation>
    <scope>NUCLEOTIDE SEQUENCE [LARGE SCALE GENOMIC DNA]</scope>
</reference>
<organism evidence="1 2">
    <name type="scientific">Caerostris extrusa</name>
    <name type="common">Bark spider</name>
    <name type="synonym">Caerostris bankana</name>
    <dbReference type="NCBI Taxonomy" id="172846"/>
    <lineage>
        <taxon>Eukaryota</taxon>
        <taxon>Metazoa</taxon>
        <taxon>Ecdysozoa</taxon>
        <taxon>Arthropoda</taxon>
        <taxon>Chelicerata</taxon>
        <taxon>Arachnida</taxon>
        <taxon>Araneae</taxon>
        <taxon>Araneomorphae</taxon>
        <taxon>Entelegynae</taxon>
        <taxon>Araneoidea</taxon>
        <taxon>Araneidae</taxon>
        <taxon>Caerostris</taxon>
    </lineage>
</organism>
<proteinExistence type="predicted"/>